<dbReference type="InterPro" id="IPR004399">
    <property type="entry name" value="HMP/HMP-P_kinase_dom"/>
</dbReference>
<dbReference type="GO" id="GO:0005524">
    <property type="term" value="F:ATP binding"/>
    <property type="evidence" value="ECO:0007669"/>
    <property type="project" value="UniProtKB-KW"/>
</dbReference>
<evidence type="ECO:0000256" key="7">
    <source>
        <dbReference type="ARBA" id="ARBA00022777"/>
    </source>
</evidence>
<evidence type="ECO:0000313" key="13">
    <source>
        <dbReference type="Proteomes" id="UP000283946"/>
    </source>
</evidence>
<keyword evidence="8" id="KW-0067">ATP-binding</keyword>
<comment type="catalytic activity">
    <reaction evidence="1">
        <text>4-amino-5-hydroxymethyl-2-methylpyrimidine + ATP = 4-amino-2-methyl-5-(phosphooxymethyl)pyrimidine + ADP + H(+)</text>
        <dbReference type="Rhea" id="RHEA:23096"/>
        <dbReference type="ChEBI" id="CHEBI:15378"/>
        <dbReference type="ChEBI" id="CHEBI:16892"/>
        <dbReference type="ChEBI" id="CHEBI:30616"/>
        <dbReference type="ChEBI" id="CHEBI:58354"/>
        <dbReference type="ChEBI" id="CHEBI:456216"/>
        <dbReference type="EC" id="2.7.1.49"/>
    </reaction>
</comment>
<protein>
    <submittedName>
        <fullName evidence="12">Bifunctional hydroxymethylpyrimidine kinase/phosphomethylpyrimidine kinase</fullName>
    </submittedName>
</protein>
<keyword evidence="5" id="KW-0808">Transferase</keyword>
<comment type="function">
    <text evidence="3">Catalyzes the phosphorylation of hydroxymethylpyrimidine phosphate (HMP-P) to HMP-PP, and of HMP to HMP-P.</text>
</comment>
<reference evidence="12 13" key="1">
    <citation type="submission" date="2018-03" db="EMBL/GenBank/DDBJ databases">
        <title>Bacteriophage NCPPB3778 and a type I-E CRISPR drive the evolution of the US Biological Select Agent, Rathayibacter toxicus.</title>
        <authorList>
            <person name="Davis E.W.II."/>
            <person name="Tabima J.F."/>
            <person name="Weisberg A.J."/>
            <person name="Dantas Lopes L."/>
            <person name="Wiseman M.S."/>
            <person name="Wiseman M.S."/>
            <person name="Pupko T."/>
            <person name="Belcher M.S."/>
            <person name="Sechler A.J."/>
            <person name="Tancos M.A."/>
            <person name="Schroeder B.K."/>
            <person name="Murray T.D."/>
            <person name="Luster D.G."/>
            <person name="Schneider W.L."/>
            <person name="Rogers E."/>
            <person name="Andreote F.D."/>
            <person name="Grunwald N.J."/>
            <person name="Putnam M.L."/>
            <person name="Chang J.H."/>
        </authorList>
    </citation>
    <scope>NUCLEOTIDE SEQUENCE [LARGE SCALE GENOMIC DNA]</scope>
    <source>
        <strain evidence="12 13">NCCPB 2253</strain>
    </source>
</reference>
<dbReference type="EMBL" id="CP028130">
    <property type="protein sequence ID" value="AZZ55566.1"/>
    <property type="molecule type" value="Genomic_DNA"/>
</dbReference>
<proteinExistence type="predicted"/>
<dbReference type="Pfam" id="PF03070">
    <property type="entry name" value="TENA_THI-4"/>
    <property type="match status" value="1"/>
</dbReference>
<dbReference type="InterPro" id="IPR004305">
    <property type="entry name" value="Thiaminase-2/PQQC"/>
</dbReference>
<evidence type="ECO:0000256" key="9">
    <source>
        <dbReference type="ARBA" id="ARBA00022977"/>
    </source>
</evidence>
<dbReference type="Proteomes" id="UP000283946">
    <property type="component" value="Chromosome"/>
</dbReference>
<dbReference type="AlphaFoldDB" id="A0AAD1AC10"/>
<evidence type="ECO:0000256" key="5">
    <source>
        <dbReference type="ARBA" id="ARBA00022679"/>
    </source>
</evidence>
<keyword evidence="6" id="KW-0547">Nucleotide-binding</keyword>
<keyword evidence="9" id="KW-0784">Thiamine biosynthesis</keyword>
<organism evidence="12 13">
    <name type="scientific">Rathayibacter iranicus</name>
    <dbReference type="NCBI Taxonomy" id="59737"/>
    <lineage>
        <taxon>Bacteria</taxon>
        <taxon>Bacillati</taxon>
        <taxon>Actinomycetota</taxon>
        <taxon>Actinomycetes</taxon>
        <taxon>Micrococcales</taxon>
        <taxon>Microbacteriaceae</taxon>
        <taxon>Rathayibacter</taxon>
    </lineage>
</organism>
<dbReference type="NCBIfam" id="TIGR00097">
    <property type="entry name" value="HMP-P_kinase"/>
    <property type="match status" value="1"/>
</dbReference>
<evidence type="ECO:0000256" key="3">
    <source>
        <dbReference type="ARBA" id="ARBA00003848"/>
    </source>
</evidence>
<sequence length="492" mass="51937">MGPVIPRILSIAGTDPTGGAGIQADLKSIGALGGYGMAVVTALVAQNTRGVRSLHLPPAAFLREQLDAVGDDVVIDAVKIGMIASAEYAGVIAGWLDELRPPIVVVDPVMVSTSGHRLLDPDAEEAVRDLLRQAHLVTPNLAELGVLVGAPTSTEWPTALEQGVTLARVLDAAVLVKGGHLAGPTTPDAIVTPNGRIREVPGERIATANTHGTGCSLSSAMATLLAGRGTSSDALVEALIEAKEWLKGALRGADALEVGSGVGPIDHFHRLRAPAFCAGVWAETRTLRREIDELPFLRTLGDGTLDREDFEWFLEQDALYLTEYARVLAVAAQRAPTTAEQIFWAEGSASAVAAEAQLHRTRLGTREAAAAPVTRGYIDHLQAVGARGGYGEIVAALLPCFWLYADAGTRLATTNRPGHPYADWLSTYGDPAFAAATERAIALTEQAAANATPQDRAAMRDAFLRSSLFERDFFAAPLSRSPLSRSPHEGHA</sequence>
<feature type="domain" description="Pyridoxamine kinase/Phosphomethylpyrimidine kinase" evidence="11">
    <location>
        <begin position="15"/>
        <end position="266"/>
    </location>
</feature>
<evidence type="ECO:0000256" key="4">
    <source>
        <dbReference type="ARBA" id="ARBA00004769"/>
    </source>
</evidence>
<dbReference type="GO" id="GO:0008902">
    <property type="term" value="F:hydroxymethylpyrimidine kinase activity"/>
    <property type="evidence" value="ECO:0007669"/>
    <property type="project" value="UniProtKB-EC"/>
</dbReference>
<evidence type="ECO:0000259" key="10">
    <source>
        <dbReference type="Pfam" id="PF03070"/>
    </source>
</evidence>
<dbReference type="FunFam" id="3.40.1190.20:FF:000003">
    <property type="entry name" value="Phosphomethylpyrimidine kinase ThiD"/>
    <property type="match status" value="1"/>
</dbReference>
<dbReference type="GO" id="GO:0008972">
    <property type="term" value="F:phosphomethylpyrimidine kinase activity"/>
    <property type="evidence" value="ECO:0007669"/>
    <property type="project" value="UniProtKB-EC"/>
</dbReference>
<evidence type="ECO:0000313" key="12">
    <source>
        <dbReference type="EMBL" id="AZZ55566.1"/>
    </source>
</evidence>
<gene>
    <name evidence="12" type="primary">thiD</name>
    <name evidence="12" type="ORF">C7V51_06460</name>
</gene>
<dbReference type="CDD" id="cd01169">
    <property type="entry name" value="HMPP_kinase"/>
    <property type="match status" value="1"/>
</dbReference>
<comment type="catalytic activity">
    <reaction evidence="2">
        <text>4-amino-2-methyl-5-(phosphooxymethyl)pyrimidine + ATP = 4-amino-2-methyl-5-(diphosphooxymethyl)pyrimidine + ADP</text>
        <dbReference type="Rhea" id="RHEA:19893"/>
        <dbReference type="ChEBI" id="CHEBI:30616"/>
        <dbReference type="ChEBI" id="CHEBI:57841"/>
        <dbReference type="ChEBI" id="CHEBI:58354"/>
        <dbReference type="ChEBI" id="CHEBI:456216"/>
        <dbReference type="EC" id="2.7.4.7"/>
    </reaction>
</comment>
<dbReference type="KEGG" id="ria:C7V51_06460"/>
<evidence type="ECO:0000256" key="8">
    <source>
        <dbReference type="ARBA" id="ARBA00022840"/>
    </source>
</evidence>
<dbReference type="PANTHER" id="PTHR20858">
    <property type="entry name" value="PHOSPHOMETHYLPYRIMIDINE KINASE"/>
    <property type="match status" value="1"/>
</dbReference>
<feature type="domain" description="Thiaminase-2/PQQC" evidence="10">
    <location>
        <begin position="295"/>
        <end position="476"/>
    </location>
</feature>
<dbReference type="GO" id="GO:0005829">
    <property type="term" value="C:cytosol"/>
    <property type="evidence" value="ECO:0007669"/>
    <property type="project" value="TreeGrafter"/>
</dbReference>
<comment type="pathway">
    <text evidence="4">Cofactor biosynthesis; thiamine diphosphate biosynthesis; 4-amino-2-methyl-5-diphosphomethylpyrimidine from 5-amino-1-(5-phospho-D-ribosyl)imidazole: step 3/3.</text>
</comment>
<dbReference type="InterPro" id="IPR013749">
    <property type="entry name" value="PM/HMP-P_kinase-1"/>
</dbReference>
<evidence type="ECO:0000256" key="2">
    <source>
        <dbReference type="ARBA" id="ARBA00000565"/>
    </source>
</evidence>
<evidence type="ECO:0000256" key="6">
    <source>
        <dbReference type="ARBA" id="ARBA00022741"/>
    </source>
</evidence>
<dbReference type="SUPFAM" id="SSF48613">
    <property type="entry name" value="Heme oxygenase-like"/>
    <property type="match status" value="1"/>
</dbReference>
<dbReference type="CDD" id="cd19365">
    <property type="entry name" value="TenA_C-like"/>
    <property type="match status" value="1"/>
</dbReference>
<dbReference type="Gene3D" id="3.40.1190.20">
    <property type="match status" value="1"/>
</dbReference>
<dbReference type="Pfam" id="PF08543">
    <property type="entry name" value="Phos_pyr_kin"/>
    <property type="match status" value="1"/>
</dbReference>
<evidence type="ECO:0000256" key="1">
    <source>
        <dbReference type="ARBA" id="ARBA00000151"/>
    </source>
</evidence>
<accession>A0AAD1AC10</accession>
<keyword evidence="7 12" id="KW-0418">Kinase</keyword>
<name>A0AAD1AC10_9MICO</name>
<dbReference type="InterPro" id="IPR016084">
    <property type="entry name" value="Haem_Oase-like_multi-hlx"/>
</dbReference>
<dbReference type="Gene3D" id="1.20.910.10">
    <property type="entry name" value="Heme oxygenase-like"/>
    <property type="match status" value="1"/>
</dbReference>
<dbReference type="InterPro" id="IPR029056">
    <property type="entry name" value="Ribokinase-like"/>
</dbReference>
<dbReference type="PANTHER" id="PTHR20858:SF17">
    <property type="entry name" value="HYDROXYMETHYLPYRIMIDINE_PHOSPHOMETHYLPYRIMIDINE KINASE THI20-RELATED"/>
    <property type="match status" value="1"/>
</dbReference>
<dbReference type="SUPFAM" id="SSF53613">
    <property type="entry name" value="Ribokinase-like"/>
    <property type="match status" value="1"/>
</dbReference>
<dbReference type="GO" id="GO:0009228">
    <property type="term" value="P:thiamine biosynthetic process"/>
    <property type="evidence" value="ECO:0007669"/>
    <property type="project" value="UniProtKB-KW"/>
</dbReference>
<evidence type="ECO:0000259" key="11">
    <source>
        <dbReference type="Pfam" id="PF08543"/>
    </source>
</evidence>